<keyword evidence="3" id="KW-0548">Nucleotidyltransferase</keyword>
<dbReference type="InterPro" id="IPR050254">
    <property type="entry name" value="RNA_pol_beta''_euk"/>
</dbReference>
<reference evidence="5 7" key="1">
    <citation type="journal article" date="2011" name="Nature">
        <title>The Medicago genome provides insight into the evolution of rhizobial symbioses.</title>
        <authorList>
            <person name="Young N.D."/>
            <person name="Debelle F."/>
            <person name="Oldroyd G.E."/>
            <person name="Geurts R."/>
            <person name="Cannon S.B."/>
            <person name="Udvardi M.K."/>
            <person name="Benedito V.A."/>
            <person name="Mayer K.F."/>
            <person name="Gouzy J."/>
            <person name="Schoof H."/>
            <person name="Van de Peer Y."/>
            <person name="Proost S."/>
            <person name="Cook D.R."/>
            <person name="Meyers B.C."/>
            <person name="Spannagl M."/>
            <person name="Cheung F."/>
            <person name="De Mita S."/>
            <person name="Krishnakumar V."/>
            <person name="Gundlach H."/>
            <person name="Zhou S."/>
            <person name="Mudge J."/>
            <person name="Bharti A.K."/>
            <person name="Murray J.D."/>
            <person name="Naoumkina M.A."/>
            <person name="Rosen B."/>
            <person name="Silverstein K.A."/>
            <person name="Tang H."/>
            <person name="Rombauts S."/>
            <person name="Zhao P.X."/>
            <person name="Zhou P."/>
            <person name="Barbe V."/>
            <person name="Bardou P."/>
            <person name="Bechner M."/>
            <person name="Bellec A."/>
            <person name="Berger A."/>
            <person name="Berges H."/>
            <person name="Bidwell S."/>
            <person name="Bisseling T."/>
            <person name="Choisne N."/>
            <person name="Couloux A."/>
            <person name="Denny R."/>
            <person name="Deshpande S."/>
            <person name="Dai X."/>
            <person name="Doyle J.J."/>
            <person name="Dudez A.M."/>
            <person name="Farmer A.D."/>
            <person name="Fouteau S."/>
            <person name="Franken C."/>
            <person name="Gibelin C."/>
            <person name="Gish J."/>
            <person name="Goldstein S."/>
            <person name="Gonzalez A.J."/>
            <person name="Green P.J."/>
            <person name="Hallab A."/>
            <person name="Hartog M."/>
            <person name="Hua A."/>
            <person name="Humphray S.J."/>
            <person name="Jeong D.H."/>
            <person name="Jing Y."/>
            <person name="Jocker A."/>
            <person name="Kenton S.M."/>
            <person name="Kim D.J."/>
            <person name="Klee K."/>
            <person name="Lai H."/>
            <person name="Lang C."/>
            <person name="Lin S."/>
            <person name="Macmil S.L."/>
            <person name="Magdelenat G."/>
            <person name="Matthews L."/>
            <person name="McCorrison J."/>
            <person name="Monaghan E.L."/>
            <person name="Mun J.H."/>
            <person name="Najar F.Z."/>
            <person name="Nicholson C."/>
            <person name="Noirot C."/>
            <person name="O'Bleness M."/>
            <person name="Paule C.R."/>
            <person name="Poulain J."/>
            <person name="Prion F."/>
            <person name="Qin B."/>
            <person name="Qu C."/>
            <person name="Retzel E.F."/>
            <person name="Riddle C."/>
            <person name="Sallet E."/>
            <person name="Samain S."/>
            <person name="Samson N."/>
            <person name="Sanders I."/>
            <person name="Saurat O."/>
            <person name="Scarpelli C."/>
            <person name="Schiex T."/>
            <person name="Segurens B."/>
            <person name="Severin A.J."/>
            <person name="Sherrier D.J."/>
            <person name="Shi R."/>
            <person name="Sims S."/>
            <person name="Singer S.R."/>
            <person name="Sinharoy S."/>
            <person name="Sterck L."/>
            <person name="Viollet A."/>
            <person name="Wang B.B."/>
            <person name="Wang K."/>
            <person name="Wang M."/>
            <person name="Wang X."/>
            <person name="Warfsmann J."/>
            <person name="Weissenbach J."/>
            <person name="White D.D."/>
            <person name="White J.D."/>
            <person name="Wiley G.B."/>
            <person name="Wincker P."/>
            <person name="Xing Y."/>
            <person name="Yang L."/>
            <person name="Yao Z."/>
            <person name="Ying F."/>
            <person name="Zhai J."/>
            <person name="Zhou L."/>
            <person name="Zuber A."/>
            <person name="Denarie J."/>
            <person name="Dixon R.A."/>
            <person name="May G.D."/>
            <person name="Schwartz D.C."/>
            <person name="Rogers J."/>
            <person name="Quetier F."/>
            <person name="Town C.D."/>
            <person name="Roe B.A."/>
        </authorList>
    </citation>
    <scope>NUCLEOTIDE SEQUENCE [LARGE SCALE GENOMIC DNA]</scope>
    <source>
        <strain evidence="5">A17</strain>
        <strain evidence="6 7">cv. Jemalong A17</strain>
    </source>
</reference>
<dbReference type="GO" id="GO:0000428">
    <property type="term" value="C:DNA-directed RNA polymerase complex"/>
    <property type="evidence" value="ECO:0007669"/>
    <property type="project" value="UniProtKB-KW"/>
</dbReference>
<dbReference type="AlphaFoldDB" id="G7JZJ6"/>
<keyword evidence="2" id="KW-0808">Transferase</keyword>
<dbReference type="HOGENOM" id="CLU_2430435_0_0_1"/>
<dbReference type="PANTHER" id="PTHR34995">
    <property type="entry name" value="DNA-DIRECTED RNA POLYMERASE SUBUNIT BETA"/>
    <property type="match status" value="1"/>
</dbReference>
<dbReference type="EnsemblPlants" id="AES98665">
    <property type="protein sequence ID" value="AES98665"/>
    <property type="gene ID" value="MTR_5g071320"/>
</dbReference>
<evidence type="ECO:0000313" key="6">
    <source>
        <dbReference type="EnsemblPlants" id="AES98665"/>
    </source>
</evidence>
<organism evidence="5 7">
    <name type="scientific">Medicago truncatula</name>
    <name type="common">Barrel medic</name>
    <name type="synonym">Medicago tribuloides</name>
    <dbReference type="NCBI Taxonomy" id="3880"/>
    <lineage>
        <taxon>Eukaryota</taxon>
        <taxon>Viridiplantae</taxon>
        <taxon>Streptophyta</taxon>
        <taxon>Embryophyta</taxon>
        <taxon>Tracheophyta</taxon>
        <taxon>Spermatophyta</taxon>
        <taxon>Magnoliopsida</taxon>
        <taxon>eudicotyledons</taxon>
        <taxon>Gunneridae</taxon>
        <taxon>Pentapetalae</taxon>
        <taxon>rosids</taxon>
        <taxon>fabids</taxon>
        <taxon>Fabales</taxon>
        <taxon>Fabaceae</taxon>
        <taxon>Papilionoideae</taxon>
        <taxon>50 kb inversion clade</taxon>
        <taxon>NPAAA clade</taxon>
        <taxon>Hologalegina</taxon>
        <taxon>IRL clade</taxon>
        <taxon>Trifolieae</taxon>
        <taxon>Medicago</taxon>
    </lineage>
</organism>
<reference evidence="6" key="3">
    <citation type="submission" date="2015-04" db="UniProtKB">
        <authorList>
            <consortium name="EnsemblPlants"/>
        </authorList>
    </citation>
    <scope>IDENTIFICATION</scope>
    <source>
        <strain evidence="6">cv. Jemalong A17</strain>
    </source>
</reference>
<name>G7JZJ6_MEDTR</name>
<reference evidence="5 7" key="2">
    <citation type="journal article" date="2014" name="BMC Genomics">
        <title>An improved genome release (version Mt4.0) for the model legume Medicago truncatula.</title>
        <authorList>
            <person name="Tang H."/>
            <person name="Krishnakumar V."/>
            <person name="Bidwell S."/>
            <person name="Rosen B."/>
            <person name="Chan A."/>
            <person name="Zhou S."/>
            <person name="Gentzbittel L."/>
            <person name="Childs K.L."/>
            <person name="Yandell M."/>
            <person name="Gundlach H."/>
            <person name="Mayer K.F."/>
            <person name="Schwartz D.C."/>
            <person name="Town C.D."/>
        </authorList>
    </citation>
    <scope>GENOME REANNOTATION</scope>
    <source>
        <strain evidence="6 7">cv. Jemalong A17</strain>
    </source>
</reference>
<keyword evidence="4" id="KW-0804">Transcription</keyword>
<proteinExistence type="predicted"/>
<keyword evidence="1 5" id="KW-0240">DNA-directed RNA polymerase</keyword>
<evidence type="ECO:0000256" key="2">
    <source>
        <dbReference type="ARBA" id="ARBA00022679"/>
    </source>
</evidence>
<evidence type="ECO:0000256" key="4">
    <source>
        <dbReference type="ARBA" id="ARBA00023163"/>
    </source>
</evidence>
<gene>
    <name evidence="5" type="ordered locus">MTR_5g071320</name>
</gene>
<dbReference type="PaxDb" id="3880-AES98665"/>
<protein>
    <submittedName>
        <fullName evidence="5">DNA-directed RNA polymerase subunit beta</fullName>
    </submittedName>
</protein>
<dbReference type="Proteomes" id="UP000002051">
    <property type="component" value="Chromosome 5"/>
</dbReference>
<evidence type="ECO:0000313" key="5">
    <source>
        <dbReference type="EMBL" id="AES98665.1"/>
    </source>
</evidence>
<evidence type="ECO:0000256" key="3">
    <source>
        <dbReference type="ARBA" id="ARBA00022695"/>
    </source>
</evidence>
<evidence type="ECO:0000313" key="7">
    <source>
        <dbReference type="Proteomes" id="UP000002051"/>
    </source>
</evidence>
<dbReference type="GO" id="GO:0016779">
    <property type="term" value="F:nucleotidyltransferase activity"/>
    <property type="evidence" value="ECO:0007669"/>
    <property type="project" value="UniProtKB-KW"/>
</dbReference>
<evidence type="ECO:0000256" key="1">
    <source>
        <dbReference type="ARBA" id="ARBA00022478"/>
    </source>
</evidence>
<keyword evidence="7" id="KW-1185">Reference proteome</keyword>
<accession>G7JZJ6</accession>
<dbReference type="PANTHER" id="PTHR34995:SF1">
    <property type="entry name" value="DNA-DIRECTED RNA POLYMERASE SUBUNIT BETA"/>
    <property type="match status" value="1"/>
</dbReference>
<dbReference type="EMBL" id="CM001221">
    <property type="protein sequence ID" value="AES98665.1"/>
    <property type="molecule type" value="Genomic_DNA"/>
</dbReference>
<sequence length="91" mass="10774">MKAIVAMEKTYNSILKKGEIKVQYICVQWIATTKKKYFFLVRPVILYEISDNIDFVKLFPRDLFQERDNLELKVVNYILYGNGKSIRGISY</sequence>